<keyword evidence="4 9" id="KW-0067">ATP-binding</keyword>
<dbReference type="Gene3D" id="3.40.91.30">
    <property type="match status" value="1"/>
</dbReference>
<dbReference type="GO" id="GO:0003677">
    <property type="term" value="F:DNA binding"/>
    <property type="evidence" value="ECO:0007669"/>
    <property type="project" value="InterPro"/>
</dbReference>
<keyword evidence="2 9" id="KW-0378">Hydrolase</keyword>
<accession>A0A1X7BXL6</accession>
<dbReference type="Pfam" id="PF00580">
    <property type="entry name" value="UvrD-helicase"/>
    <property type="match status" value="2"/>
</dbReference>
<dbReference type="GO" id="GO:0000725">
    <property type="term" value="P:recombinational repair"/>
    <property type="evidence" value="ECO:0007669"/>
    <property type="project" value="TreeGrafter"/>
</dbReference>
<gene>
    <name evidence="11" type="primary">helD</name>
    <name evidence="11" type="ORF">ROA7745_03871</name>
</gene>
<feature type="binding site" evidence="9">
    <location>
        <begin position="114"/>
        <end position="121"/>
    </location>
    <ligand>
        <name>ATP</name>
        <dbReference type="ChEBI" id="CHEBI:30616"/>
    </ligand>
</feature>
<dbReference type="GO" id="GO:0005829">
    <property type="term" value="C:cytosol"/>
    <property type="evidence" value="ECO:0007669"/>
    <property type="project" value="TreeGrafter"/>
</dbReference>
<evidence type="ECO:0000256" key="7">
    <source>
        <dbReference type="ARBA" id="ARBA00034808"/>
    </source>
</evidence>
<dbReference type="PROSITE" id="PS51198">
    <property type="entry name" value="UVRD_HELICASE_ATP_BIND"/>
    <property type="match status" value="1"/>
</dbReference>
<evidence type="ECO:0000313" key="12">
    <source>
        <dbReference type="Proteomes" id="UP000193224"/>
    </source>
</evidence>
<evidence type="ECO:0000256" key="1">
    <source>
        <dbReference type="ARBA" id="ARBA00022741"/>
    </source>
</evidence>
<evidence type="ECO:0000313" key="11">
    <source>
        <dbReference type="EMBL" id="SMC14009.1"/>
    </source>
</evidence>
<dbReference type="GO" id="GO:0003916">
    <property type="term" value="F:DNA topoisomerase activity"/>
    <property type="evidence" value="ECO:0007669"/>
    <property type="project" value="InterPro"/>
</dbReference>
<name>A0A1X7BXL6_9RHOB</name>
<comment type="catalytic activity">
    <reaction evidence="6">
        <text>Couples ATP hydrolysis with the unwinding of duplex DNA by translocating in the 3'-5' direction.</text>
        <dbReference type="EC" id="5.6.2.4"/>
    </reaction>
</comment>
<keyword evidence="5" id="KW-0413">Isomerase</keyword>
<dbReference type="GO" id="GO:0043138">
    <property type="term" value="F:3'-5' DNA helicase activity"/>
    <property type="evidence" value="ECO:0007669"/>
    <property type="project" value="UniProtKB-EC"/>
</dbReference>
<dbReference type="AlphaFoldDB" id="A0A1X7BXL6"/>
<evidence type="ECO:0000256" key="9">
    <source>
        <dbReference type="PROSITE-ProRule" id="PRU00560"/>
    </source>
</evidence>
<evidence type="ECO:0000256" key="3">
    <source>
        <dbReference type="ARBA" id="ARBA00022806"/>
    </source>
</evidence>
<dbReference type="GO" id="GO:0016887">
    <property type="term" value="F:ATP hydrolysis activity"/>
    <property type="evidence" value="ECO:0007669"/>
    <property type="project" value="RHEA"/>
</dbReference>
<dbReference type="Gene3D" id="3.40.50.300">
    <property type="entry name" value="P-loop containing nucleotide triphosphate hydrolases"/>
    <property type="match status" value="3"/>
</dbReference>
<keyword evidence="1 9" id="KW-0547">Nucleotide-binding</keyword>
<dbReference type="PANTHER" id="PTHR11070:SF63">
    <property type="entry name" value="DNA HELICASE IV"/>
    <property type="match status" value="1"/>
</dbReference>
<evidence type="ECO:0000256" key="5">
    <source>
        <dbReference type="ARBA" id="ARBA00023235"/>
    </source>
</evidence>
<evidence type="ECO:0000256" key="4">
    <source>
        <dbReference type="ARBA" id="ARBA00022840"/>
    </source>
</evidence>
<dbReference type="InterPro" id="IPR027417">
    <property type="entry name" value="P-loop_NTPase"/>
</dbReference>
<evidence type="ECO:0000259" key="10">
    <source>
        <dbReference type="PROSITE" id="PS51198"/>
    </source>
</evidence>
<sequence>MGALAEVAKRLEQPKRFPSACLLEPYLTRAIAVFDRLPDTIPADVLPPIQQKIVDQVSKFRTSSKTMRQSAIKAFLDADMEQMQEFFDTIESNPLTPEQRLAVATDEDATLVLAGAGSGKTSVIVAKAAYLILRQIREPEEILLMAFGKDAASEMATRIEERAGAKVDALTFHALGNSIIRQVEKGAPALAAHASDDKQFSALLRDILFKDIATEPVLGALLLKWFSEFYWPYKSEWDFKTKDEYFQYIESHELRTLQGDLVKSFEEWEIANWLYLNGIAYEYEPDYEHDLPENIRTAYTPDFRLTESGVYIEHFGVRKSRDQSGREILTTAPHVDRNTYIEGMEWKRKVHEDHGTILIETYSYDRVEERLTERLEEKLAPHASSNPIPSEQIFEQLEEMGQVDAFTQVLGTFLRHFKSSAATVEQCLNRAEKSQDKARSAAFLKIFDPVIEAYQKRLGDRIDFEDMIVRATEHVRAGRYSSPYRHLLVDEFQDISEGRARLLKALKAQHEDARIFAVGDDWQSIYRFTGSDIHLMRDFGEEFGGVFAGESGVHSSVDLGRTFRSVDKIALPARTFVLQNPSQIAKQVIPAGTTDTPAIMVLHYGWGGEDEALQIVLENLNASSNGVQTSVLLLGRYNFLEPDGFPRLRNKYASLSLKFMTIHRSKGLEADHVVILKAASGRMGFPSEIIDDPLLDLVLPKPEEYDHAEERRLFYVALTRARTSVTVLADRQMPSVFARELIANPDYGVVELGEAGVAEHRCGKCGGRMLSQISKNGRPYFQCEHRKLCGEILRPCNVCGKDLPISDKEKTGILICSCGANFPACPECSDGWLIDRTGKWGKFLGCVKYPDCKGSKRSEKVKR</sequence>
<dbReference type="Gene3D" id="3.30.65.10">
    <property type="entry name" value="Bacterial Topoisomerase I, domain 1"/>
    <property type="match status" value="1"/>
</dbReference>
<dbReference type="SUPFAM" id="SSF52540">
    <property type="entry name" value="P-loop containing nucleoside triphosphate hydrolases"/>
    <property type="match status" value="1"/>
</dbReference>
<keyword evidence="3 9" id="KW-0347">Helicase</keyword>
<dbReference type="EMBL" id="FWXB01000019">
    <property type="protein sequence ID" value="SMC14009.1"/>
    <property type="molecule type" value="Genomic_DNA"/>
</dbReference>
<dbReference type="SUPFAM" id="SSF57783">
    <property type="entry name" value="Zinc beta-ribbon"/>
    <property type="match status" value="1"/>
</dbReference>
<feature type="domain" description="UvrD-like helicase ATP-binding" evidence="10">
    <location>
        <begin position="93"/>
        <end position="566"/>
    </location>
</feature>
<dbReference type="InterPro" id="IPR000212">
    <property type="entry name" value="DNA_helicase_UvrD/REP"/>
</dbReference>
<reference evidence="11 12" key="1">
    <citation type="submission" date="2017-03" db="EMBL/GenBank/DDBJ databases">
        <authorList>
            <person name="Afonso C.L."/>
            <person name="Miller P.J."/>
            <person name="Scott M.A."/>
            <person name="Spackman E."/>
            <person name="Goraichik I."/>
            <person name="Dimitrov K.M."/>
            <person name="Suarez D.L."/>
            <person name="Swayne D.E."/>
        </authorList>
    </citation>
    <scope>NUCLEOTIDE SEQUENCE [LARGE SCALE GENOMIC DNA]</scope>
    <source>
        <strain evidence="11 12">CECT 7745</strain>
    </source>
</reference>
<dbReference type="Pfam" id="PF01396">
    <property type="entry name" value="Zn_ribbon_Top1"/>
    <property type="match status" value="1"/>
</dbReference>
<comment type="catalytic activity">
    <reaction evidence="8">
        <text>ATP + H2O = ADP + phosphate + H(+)</text>
        <dbReference type="Rhea" id="RHEA:13065"/>
        <dbReference type="ChEBI" id="CHEBI:15377"/>
        <dbReference type="ChEBI" id="CHEBI:15378"/>
        <dbReference type="ChEBI" id="CHEBI:30616"/>
        <dbReference type="ChEBI" id="CHEBI:43474"/>
        <dbReference type="ChEBI" id="CHEBI:456216"/>
        <dbReference type="EC" id="5.6.2.4"/>
    </reaction>
</comment>
<dbReference type="PANTHER" id="PTHR11070">
    <property type="entry name" value="UVRD / RECB / PCRA DNA HELICASE FAMILY MEMBER"/>
    <property type="match status" value="1"/>
</dbReference>
<dbReference type="Pfam" id="PF13361">
    <property type="entry name" value="UvrD_C"/>
    <property type="match status" value="1"/>
</dbReference>
<dbReference type="InterPro" id="IPR014016">
    <property type="entry name" value="UvrD-like_ATP-bd"/>
</dbReference>
<organism evidence="11 12">
    <name type="scientific">Roseovarius aestuarii</name>
    <dbReference type="NCBI Taxonomy" id="475083"/>
    <lineage>
        <taxon>Bacteria</taxon>
        <taxon>Pseudomonadati</taxon>
        <taxon>Pseudomonadota</taxon>
        <taxon>Alphaproteobacteria</taxon>
        <taxon>Rhodobacterales</taxon>
        <taxon>Roseobacteraceae</taxon>
        <taxon>Roseovarius</taxon>
    </lineage>
</organism>
<dbReference type="GO" id="GO:0005694">
    <property type="term" value="C:chromosome"/>
    <property type="evidence" value="ECO:0007669"/>
    <property type="project" value="InterPro"/>
</dbReference>
<evidence type="ECO:0000256" key="8">
    <source>
        <dbReference type="ARBA" id="ARBA00048988"/>
    </source>
</evidence>
<dbReference type="InterPro" id="IPR013498">
    <property type="entry name" value="Topo_IA_Znf"/>
</dbReference>
<dbReference type="Proteomes" id="UP000193224">
    <property type="component" value="Unassembled WGS sequence"/>
</dbReference>
<dbReference type="GO" id="GO:0006265">
    <property type="term" value="P:DNA topological change"/>
    <property type="evidence" value="ECO:0007669"/>
    <property type="project" value="InterPro"/>
</dbReference>
<evidence type="ECO:0000256" key="6">
    <source>
        <dbReference type="ARBA" id="ARBA00034617"/>
    </source>
</evidence>
<keyword evidence="12" id="KW-1185">Reference proteome</keyword>
<proteinExistence type="predicted"/>
<dbReference type="GO" id="GO:0005524">
    <property type="term" value="F:ATP binding"/>
    <property type="evidence" value="ECO:0007669"/>
    <property type="project" value="UniProtKB-UniRule"/>
</dbReference>
<evidence type="ECO:0000256" key="2">
    <source>
        <dbReference type="ARBA" id="ARBA00022801"/>
    </source>
</evidence>
<dbReference type="InterPro" id="IPR014017">
    <property type="entry name" value="DNA_helicase_UvrD-like_C"/>
</dbReference>
<protein>
    <recommendedName>
        <fullName evidence="7">DNA 3'-5' helicase</fullName>
        <ecNumber evidence="7">5.6.2.4</ecNumber>
    </recommendedName>
</protein>
<dbReference type="EC" id="5.6.2.4" evidence="7"/>